<dbReference type="GO" id="GO:0005524">
    <property type="term" value="F:ATP binding"/>
    <property type="evidence" value="ECO:0007669"/>
    <property type="project" value="InterPro"/>
</dbReference>
<protein>
    <submittedName>
        <fullName evidence="3">Protein kinase domain-containing protein</fullName>
    </submittedName>
</protein>
<accession>A0A914YJV4</accession>
<dbReference type="PANTHER" id="PTHR11909">
    <property type="entry name" value="CASEIN KINASE-RELATED"/>
    <property type="match status" value="1"/>
</dbReference>
<dbReference type="GO" id="GO:0004672">
    <property type="term" value="F:protein kinase activity"/>
    <property type="evidence" value="ECO:0007669"/>
    <property type="project" value="InterPro"/>
</dbReference>
<dbReference type="InterPro" id="IPR000719">
    <property type="entry name" value="Prot_kinase_dom"/>
</dbReference>
<evidence type="ECO:0000313" key="3">
    <source>
        <dbReference type="WBParaSite" id="PSU_v2.g17583.t1"/>
    </source>
</evidence>
<sequence length="163" mass="18702">MDKALKAIQDLHSFNLLHQDIKLENFAMSLESPDEVILIDFGIAANVEKNGICPRGQFGTPSFSARDALGKEPERQHYKSDIESWFYCLIYAANDGYLEWAGERDIAALLKAKKAAWKNQTKFLMGLPVQFLEIMNAINLFKRERRPNYEKIYALLKQVMNVS</sequence>
<keyword evidence="2" id="KW-1185">Reference proteome</keyword>
<dbReference type="Gene3D" id="1.10.510.10">
    <property type="entry name" value="Transferase(Phosphotransferase) domain 1"/>
    <property type="match status" value="1"/>
</dbReference>
<dbReference type="SUPFAM" id="SSF56112">
    <property type="entry name" value="Protein kinase-like (PK-like)"/>
    <property type="match status" value="1"/>
</dbReference>
<dbReference type="Pfam" id="PF00069">
    <property type="entry name" value="Pkinase"/>
    <property type="match status" value="1"/>
</dbReference>
<dbReference type="InterPro" id="IPR011009">
    <property type="entry name" value="Kinase-like_dom_sf"/>
</dbReference>
<proteinExistence type="predicted"/>
<evidence type="ECO:0000313" key="2">
    <source>
        <dbReference type="Proteomes" id="UP000887577"/>
    </source>
</evidence>
<feature type="domain" description="Protein kinase" evidence="1">
    <location>
        <begin position="1"/>
        <end position="156"/>
    </location>
</feature>
<dbReference type="InterPro" id="IPR050235">
    <property type="entry name" value="CK1_Ser-Thr_kinase"/>
</dbReference>
<name>A0A914YJV4_9BILA</name>
<reference evidence="3" key="1">
    <citation type="submission" date="2022-11" db="UniProtKB">
        <authorList>
            <consortium name="WormBaseParasite"/>
        </authorList>
    </citation>
    <scope>IDENTIFICATION</scope>
</reference>
<organism evidence="2 3">
    <name type="scientific">Panagrolaimus superbus</name>
    <dbReference type="NCBI Taxonomy" id="310955"/>
    <lineage>
        <taxon>Eukaryota</taxon>
        <taxon>Metazoa</taxon>
        <taxon>Ecdysozoa</taxon>
        <taxon>Nematoda</taxon>
        <taxon>Chromadorea</taxon>
        <taxon>Rhabditida</taxon>
        <taxon>Tylenchina</taxon>
        <taxon>Panagrolaimomorpha</taxon>
        <taxon>Panagrolaimoidea</taxon>
        <taxon>Panagrolaimidae</taxon>
        <taxon>Panagrolaimus</taxon>
    </lineage>
</organism>
<dbReference type="Proteomes" id="UP000887577">
    <property type="component" value="Unplaced"/>
</dbReference>
<evidence type="ECO:0000259" key="1">
    <source>
        <dbReference type="PROSITE" id="PS50011"/>
    </source>
</evidence>
<dbReference type="AlphaFoldDB" id="A0A914YJV4"/>
<dbReference type="WBParaSite" id="PSU_v2.g17583.t1">
    <property type="protein sequence ID" value="PSU_v2.g17583.t1"/>
    <property type="gene ID" value="PSU_v2.g17583"/>
</dbReference>
<dbReference type="PROSITE" id="PS50011">
    <property type="entry name" value="PROTEIN_KINASE_DOM"/>
    <property type="match status" value="1"/>
</dbReference>